<dbReference type="Proteomes" id="UP000499080">
    <property type="component" value="Unassembled WGS sequence"/>
</dbReference>
<organism evidence="1 2">
    <name type="scientific">Araneus ventricosus</name>
    <name type="common">Orbweaver spider</name>
    <name type="synonym">Epeira ventricosa</name>
    <dbReference type="NCBI Taxonomy" id="182803"/>
    <lineage>
        <taxon>Eukaryota</taxon>
        <taxon>Metazoa</taxon>
        <taxon>Ecdysozoa</taxon>
        <taxon>Arthropoda</taxon>
        <taxon>Chelicerata</taxon>
        <taxon>Arachnida</taxon>
        <taxon>Araneae</taxon>
        <taxon>Araneomorphae</taxon>
        <taxon>Entelegynae</taxon>
        <taxon>Araneoidea</taxon>
        <taxon>Araneidae</taxon>
        <taxon>Araneus</taxon>
    </lineage>
</organism>
<accession>A0A4Y2JXY8</accession>
<protein>
    <submittedName>
        <fullName evidence="1">Uncharacterized protein</fullName>
    </submittedName>
</protein>
<name>A0A4Y2JXY8_ARAVE</name>
<reference evidence="1 2" key="1">
    <citation type="journal article" date="2019" name="Sci. Rep.">
        <title>Orb-weaving spider Araneus ventricosus genome elucidates the spidroin gene catalogue.</title>
        <authorList>
            <person name="Kono N."/>
            <person name="Nakamura H."/>
            <person name="Ohtoshi R."/>
            <person name="Moran D.A.P."/>
            <person name="Shinohara A."/>
            <person name="Yoshida Y."/>
            <person name="Fujiwara M."/>
            <person name="Mori M."/>
            <person name="Tomita M."/>
            <person name="Arakawa K."/>
        </authorList>
    </citation>
    <scope>NUCLEOTIDE SEQUENCE [LARGE SCALE GENOMIC DNA]</scope>
</reference>
<dbReference type="AlphaFoldDB" id="A0A4Y2JXY8"/>
<gene>
    <name evidence="1" type="ORF">AVEN_17584_1</name>
</gene>
<keyword evidence="2" id="KW-1185">Reference proteome</keyword>
<sequence length="145" mass="16476">MSKWDYKKTVTDIKVILAEYKCAKSGTFHGSLCFVVQIFINRWRCVSSLSIIGKLMKITRQYSRNVHFLCNHMSQPKYKINGDILQNLYWNSSHSSQTGCIRAAIAIGFFLYTASQVTHKKKSHGLGSGKLTGLRACLIYSNMML</sequence>
<comment type="caution">
    <text evidence="1">The sequence shown here is derived from an EMBL/GenBank/DDBJ whole genome shotgun (WGS) entry which is preliminary data.</text>
</comment>
<proteinExistence type="predicted"/>
<dbReference type="EMBL" id="BGPR01004035">
    <property type="protein sequence ID" value="GBM95151.1"/>
    <property type="molecule type" value="Genomic_DNA"/>
</dbReference>
<evidence type="ECO:0000313" key="1">
    <source>
        <dbReference type="EMBL" id="GBM95151.1"/>
    </source>
</evidence>
<evidence type="ECO:0000313" key="2">
    <source>
        <dbReference type="Proteomes" id="UP000499080"/>
    </source>
</evidence>